<dbReference type="Proteomes" id="UP000318590">
    <property type="component" value="Unassembled WGS sequence"/>
</dbReference>
<dbReference type="AlphaFoldDB" id="A0A547PT66"/>
<dbReference type="OrthoDB" id="5621714at2"/>
<dbReference type="PANTHER" id="PTHR30024">
    <property type="entry name" value="ALIPHATIC SULFONATES-BINDING PROTEIN-RELATED"/>
    <property type="match status" value="1"/>
</dbReference>
<dbReference type="Pfam" id="PF09084">
    <property type="entry name" value="NMT1"/>
    <property type="match status" value="1"/>
</dbReference>
<evidence type="ECO:0000313" key="2">
    <source>
        <dbReference type="EMBL" id="TRD17343.1"/>
    </source>
</evidence>
<protein>
    <submittedName>
        <fullName evidence="2">ABC transporter substrate-binding protein</fullName>
    </submittedName>
</protein>
<dbReference type="EMBL" id="VFSV01000024">
    <property type="protein sequence ID" value="TRD17343.1"/>
    <property type="molecule type" value="Genomic_DNA"/>
</dbReference>
<dbReference type="RefSeq" id="WP_142835247.1">
    <property type="nucleotide sequence ID" value="NZ_VFSV01000024.1"/>
</dbReference>
<comment type="caution">
    <text evidence="2">The sequence shown here is derived from an EMBL/GenBank/DDBJ whole genome shotgun (WGS) entry which is preliminary data.</text>
</comment>
<dbReference type="InterPro" id="IPR015168">
    <property type="entry name" value="SsuA/THI5"/>
</dbReference>
<evidence type="ECO:0000313" key="3">
    <source>
        <dbReference type="Proteomes" id="UP000318590"/>
    </source>
</evidence>
<dbReference type="PANTHER" id="PTHR30024:SF48">
    <property type="entry name" value="ABC TRANSPORTER SUBSTRATE-BINDING PROTEIN"/>
    <property type="match status" value="1"/>
</dbReference>
<proteinExistence type="predicted"/>
<evidence type="ECO:0000259" key="1">
    <source>
        <dbReference type="Pfam" id="PF09084"/>
    </source>
</evidence>
<gene>
    <name evidence="2" type="ORF">FEV53_12945</name>
</gene>
<dbReference type="Gene3D" id="3.40.190.10">
    <property type="entry name" value="Periplasmic binding protein-like II"/>
    <property type="match status" value="2"/>
</dbReference>
<name>A0A547PT66_9RHOB</name>
<dbReference type="SUPFAM" id="SSF53850">
    <property type="entry name" value="Periplasmic binding protein-like II"/>
    <property type="match status" value="1"/>
</dbReference>
<reference evidence="2 3" key="1">
    <citation type="submission" date="2019-06" db="EMBL/GenBank/DDBJ databases">
        <title>Paenimaribius caenipelagi gen. nov., sp. nov., isolated from a tidal flat.</title>
        <authorList>
            <person name="Yoon J.-H."/>
        </authorList>
    </citation>
    <scope>NUCLEOTIDE SEQUENCE [LARGE SCALE GENOMIC DNA]</scope>
    <source>
        <strain evidence="2 3">JBTF-M29</strain>
    </source>
</reference>
<organism evidence="2 3">
    <name type="scientific">Palleronia caenipelagi</name>
    <dbReference type="NCBI Taxonomy" id="2489174"/>
    <lineage>
        <taxon>Bacteria</taxon>
        <taxon>Pseudomonadati</taxon>
        <taxon>Pseudomonadota</taxon>
        <taxon>Alphaproteobacteria</taxon>
        <taxon>Rhodobacterales</taxon>
        <taxon>Roseobacteraceae</taxon>
        <taxon>Palleronia</taxon>
    </lineage>
</organism>
<accession>A0A547PT66</accession>
<sequence>MLLKPTFAATAALMIWTTPLLAEDMPSLRISLLESGTVNWEITTITENELDAQNGFDLEVSKRPRGEDSDAALENGDTDIIVSDWLWVARQRAAGHDFVFIPYSKAIGGVVVPADSEAEDITDLADGKIGIAGGELDKSWLLLQAYAQKEFGMDLVGQTQQVYGSPPEILEQALAGDLDGAINYWHFLARMVADGQKVLIDVATAAEALGLDPDMPYLGYVLREETVEKHPDAVKGLIAASRAAKDMLANDDAAWEPLRPLMNAADDAEFETLIEGFRLGIPETLEVDLDSADKTLKLMRDLGGEALVGKATELPEGMFYMPEM</sequence>
<keyword evidence="3" id="KW-1185">Reference proteome</keyword>
<feature type="domain" description="SsuA/THI5-like" evidence="1">
    <location>
        <begin position="53"/>
        <end position="253"/>
    </location>
</feature>